<sequence>MSQHNKRKRRPRSRRRQPSHKIDPPTPKEAQEERQRVMAAVALLGRPPEASSSTVPSNLQRDDEHSDSDSETATSAQPSIVLPVVTPNTADELI</sequence>
<evidence type="ECO:0000256" key="1">
    <source>
        <dbReference type="SAM" id="MobiDB-lite"/>
    </source>
</evidence>
<protein>
    <submittedName>
        <fullName evidence="2">Uncharacterized protein</fullName>
    </submittedName>
</protein>
<comment type="caution">
    <text evidence="2">The sequence shown here is derived from an EMBL/GenBank/DDBJ whole genome shotgun (WGS) entry which is preliminary data.</text>
</comment>
<dbReference type="Proteomes" id="UP001066276">
    <property type="component" value="Chromosome 1_1"/>
</dbReference>
<organism evidence="2 3">
    <name type="scientific">Pleurodeles waltl</name>
    <name type="common">Iberian ribbed newt</name>
    <dbReference type="NCBI Taxonomy" id="8319"/>
    <lineage>
        <taxon>Eukaryota</taxon>
        <taxon>Metazoa</taxon>
        <taxon>Chordata</taxon>
        <taxon>Craniata</taxon>
        <taxon>Vertebrata</taxon>
        <taxon>Euteleostomi</taxon>
        <taxon>Amphibia</taxon>
        <taxon>Batrachia</taxon>
        <taxon>Caudata</taxon>
        <taxon>Salamandroidea</taxon>
        <taxon>Salamandridae</taxon>
        <taxon>Pleurodelinae</taxon>
        <taxon>Pleurodeles</taxon>
    </lineage>
</organism>
<dbReference type="EMBL" id="JANPWB010000001">
    <property type="protein sequence ID" value="KAJ1213408.1"/>
    <property type="molecule type" value="Genomic_DNA"/>
</dbReference>
<name>A0AAV7WH77_PLEWA</name>
<gene>
    <name evidence="2" type="ORF">NDU88_001045</name>
</gene>
<keyword evidence="3" id="KW-1185">Reference proteome</keyword>
<accession>A0AAV7WH77</accession>
<feature type="region of interest" description="Disordered" evidence="1">
    <location>
        <begin position="1"/>
        <end position="94"/>
    </location>
</feature>
<feature type="compositionally biased region" description="Polar residues" evidence="1">
    <location>
        <begin position="50"/>
        <end position="59"/>
    </location>
</feature>
<proteinExistence type="predicted"/>
<reference evidence="2" key="1">
    <citation type="journal article" date="2022" name="bioRxiv">
        <title>Sequencing and chromosome-scale assembly of the giantPleurodeles waltlgenome.</title>
        <authorList>
            <person name="Brown T."/>
            <person name="Elewa A."/>
            <person name="Iarovenko S."/>
            <person name="Subramanian E."/>
            <person name="Araus A.J."/>
            <person name="Petzold A."/>
            <person name="Susuki M."/>
            <person name="Suzuki K.-i.T."/>
            <person name="Hayashi T."/>
            <person name="Toyoda A."/>
            <person name="Oliveira C."/>
            <person name="Osipova E."/>
            <person name="Leigh N.D."/>
            <person name="Simon A."/>
            <person name="Yun M.H."/>
        </authorList>
    </citation>
    <scope>NUCLEOTIDE SEQUENCE</scope>
    <source>
        <strain evidence="2">20211129_DDA</strain>
        <tissue evidence="2">Liver</tissue>
    </source>
</reference>
<dbReference type="AlphaFoldDB" id="A0AAV7WH77"/>
<evidence type="ECO:0000313" key="2">
    <source>
        <dbReference type="EMBL" id="KAJ1213408.1"/>
    </source>
</evidence>
<evidence type="ECO:0000313" key="3">
    <source>
        <dbReference type="Proteomes" id="UP001066276"/>
    </source>
</evidence>
<feature type="compositionally biased region" description="Basic residues" evidence="1">
    <location>
        <begin position="1"/>
        <end position="19"/>
    </location>
</feature>